<dbReference type="STRING" id="311403.Arad_4987"/>
<reference evidence="1 2" key="1">
    <citation type="journal article" date="2009" name="J. Bacteriol.">
        <title>Genome sequences of three Agrobacterium biovars help elucidate the evolution of multichromosome genomes in bacteria.</title>
        <authorList>
            <person name="Slater S.C."/>
            <person name="Goldman B.S."/>
            <person name="Goodner B."/>
            <person name="Setubal J.C."/>
            <person name="Farrand S.K."/>
            <person name="Nester E.W."/>
            <person name="Burr T.J."/>
            <person name="Banta L."/>
            <person name="Dickerman A.W."/>
            <person name="Paulsen I."/>
            <person name="Otten L."/>
            <person name="Suen G."/>
            <person name="Welch R."/>
            <person name="Almeida N.F."/>
            <person name="Arnold F."/>
            <person name="Burton O.T."/>
            <person name="Du Z."/>
            <person name="Ewing A."/>
            <person name="Godsy E."/>
            <person name="Heisel S."/>
            <person name="Houmiel K.L."/>
            <person name="Jhaveri J."/>
            <person name="Lu J."/>
            <person name="Miller N.M."/>
            <person name="Norton S."/>
            <person name="Chen Q."/>
            <person name="Phoolcharoen W."/>
            <person name="Ohlin V."/>
            <person name="Ondrusek D."/>
            <person name="Pride N."/>
            <person name="Stricklin S.L."/>
            <person name="Sun J."/>
            <person name="Wheeler C."/>
            <person name="Wilson L."/>
            <person name="Zhu H."/>
            <person name="Wood D.W."/>
        </authorList>
    </citation>
    <scope>NUCLEOTIDE SEQUENCE [LARGE SCALE GENOMIC DNA]</scope>
    <source>
        <strain evidence="2">K84 / ATCC BAA-868</strain>
    </source>
</reference>
<dbReference type="HOGENOM" id="CLU_105030_2_0_5"/>
<name>B9JA44_RHIR8</name>
<gene>
    <name evidence="1" type="ordered locus">Arad_4987</name>
</gene>
<sequence length="153" mass="17420">MYGNIIHVNGLPGAGKTTIGKRLERECPALLLSPDVWMARIVGDGYDADRRRAVQQLQLELADKVLRLGRDVVLEFGFFRRTERDDARALASKAGAEARLIFLDPPFEELVSRVEARNQDLPPDTFFVTREHLELCASWLERPLPEEEASIYR</sequence>
<dbReference type="SUPFAM" id="SSF52540">
    <property type="entry name" value="P-loop containing nucleoside triphosphate hydrolases"/>
    <property type="match status" value="1"/>
</dbReference>
<dbReference type="InterPro" id="IPR027417">
    <property type="entry name" value="P-loop_NTPase"/>
</dbReference>
<dbReference type="eggNOG" id="COG0645">
    <property type="taxonomic scope" value="Bacteria"/>
</dbReference>
<dbReference type="RefSeq" id="WP_012651033.1">
    <property type="nucleotide sequence ID" value="NC_011985.1"/>
</dbReference>
<proteinExistence type="predicted"/>
<dbReference type="Proteomes" id="UP000001600">
    <property type="component" value="Chromosome 1"/>
</dbReference>
<organism evidence="1 2">
    <name type="scientific">Rhizobium rhizogenes (strain K84 / ATCC BAA-868)</name>
    <name type="common">Agrobacterium radiobacter</name>
    <dbReference type="NCBI Taxonomy" id="311403"/>
    <lineage>
        <taxon>Bacteria</taxon>
        <taxon>Pseudomonadati</taxon>
        <taxon>Pseudomonadota</taxon>
        <taxon>Alphaproteobacteria</taxon>
        <taxon>Hyphomicrobiales</taxon>
        <taxon>Rhizobiaceae</taxon>
        <taxon>Rhizobium/Agrobacterium group</taxon>
        <taxon>Rhizobium</taxon>
    </lineage>
</organism>
<dbReference type="Pfam" id="PF13671">
    <property type="entry name" value="AAA_33"/>
    <property type="match status" value="1"/>
</dbReference>
<accession>B9JA44</accession>
<dbReference type="Gene3D" id="3.40.50.300">
    <property type="entry name" value="P-loop containing nucleotide triphosphate hydrolases"/>
    <property type="match status" value="1"/>
</dbReference>
<dbReference type="AlphaFoldDB" id="B9JA44"/>
<dbReference type="KEGG" id="ara:Arad_4987"/>
<dbReference type="EMBL" id="CP000628">
    <property type="protein sequence ID" value="ACM28544.1"/>
    <property type="molecule type" value="Genomic_DNA"/>
</dbReference>
<evidence type="ECO:0000313" key="2">
    <source>
        <dbReference type="Proteomes" id="UP000001600"/>
    </source>
</evidence>
<protein>
    <recommendedName>
        <fullName evidence="3">ATP-binding protein</fullName>
    </recommendedName>
</protein>
<evidence type="ECO:0008006" key="3">
    <source>
        <dbReference type="Google" id="ProtNLM"/>
    </source>
</evidence>
<evidence type="ECO:0000313" key="1">
    <source>
        <dbReference type="EMBL" id="ACM28544.1"/>
    </source>
</evidence>
<dbReference type="PRINTS" id="PR01100">
    <property type="entry name" value="SHIKIMTKNASE"/>
</dbReference>